<comment type="caution">
    <text evidence="2">The sequence shown here is derived from an EMBL/GenBank/DDBJ whole genome shotgun (WGS) entry which is preliminary data.</text>
</comment>
<dbReference type="Pfam" id="PF26622">
    <property type="entry name" value="DUF8199"/>
    <property type="match status" value="1"/>
</dbReference>
<dbReference type="OrthoDB" id="1252385at2"/>
<dbReference type="EMBL" id="MUHG01000003">
    <property type="protein sequence ID" value="OXB21525.1"/>
    <property type="molecule type" value="Genomic_DNA"/>
</dbReference>
<keyword evidence="1" id="KW-0732">Signal</keyword>
<evidence type="ECO:0000313" key="2">
    <source>
        <dbReference type="EMBL" id="OHT43960.1"/>
    </source>
</evidence>
<gene>
    <name evidence="3" type="ORF">B0A71_03195</name>
    <name evidence="2" type="ORF">BHE19_16625</name>
</gene>
<name>A0A1S1J2G8_9FLAO</name>
<reference evidence="4" key="2">
    <citation type="submission" date="2016-09" db="EMBL/GenBank/DDBJ databases">
        <authorList>
            <person name="Chen S."/>
            <person name="Walker E."/>
        </authorList>
    </citation>
    <scope>NUCLEOTIDE SEQUENCE [LARGE SCALE GENOMIC DNA]</scope>
    <source>
        <strain evidence="4">MSU</strain>
    </source>
</reference>
<protein>
    <recommendedName>
        <fullName evidence="6">Transmembrane protein</fullName>
    </recommendedName>
</protein>
<reference evidence="3 5" key="3">
    <citation type="submission" date="2016-11" db="EMBL/GenBank/DDBJ databases">
        <title>Whole genomes of Flavobacteriaceae.</title>
        <authorList>
            <person name="Stine C."/>
            <person name="Li C."/>
            <person name="Tadesse D."/>
        </authorList>
    </citation>
    <scope>NUCLEOTIDE SEQUENCE [LARGE SCALE GENOMIC DNA]</scope>
    <source>
        <strain evidence="3 5">ATCC BAA-2541</strain>
    </source>
</reference>
<dbReference type="EMBL" id="MIKE01000026">
    <property type="protein sequence ID" value="OHT43960.1"/>
    <property type="molecule type" value="Genomic_DNA"/>
</dbReference>
<feature type="signal peptide" evidence="1">
    <location>
        <begin position="1"/>
        <end position="19"/>
    </location>
</feature>
<evidence type="ECO:0000313" key="5">
    <source>
        <dbReference type="Proteomes" id="UP000198319"/>
    </source>
</evidence>
<keyword evidence="5" id="KW-1185">Reference proteome</keyword>
<evidence type="ECO:0000313" key="4">
    <source>
        <dbReference type="Proteomes" id="UP000180252"/>
    </source>
</evidence>
<dbReference type="NCBIfam" id="NF047658">
    <property type="entry name" value="HYC_CC_PP"/>
    <property type="match status" value="1"/>
</dbReference>
<dbReference type="InterPro" id="IPR058060">
    <property type="entry name" value="HYC_CC_PP"/>
</dbReference>
<accession>A0A1S1J2G8</accession>
<dbReference type="Proteomes" id="UP000198319">
    <property type="component" value="Unassembled WGS sequence"/>
</dbReference>
<feature type="chain" id="PRO_5010376262" description="Transmembrane protein" evidence="1">
    <location>
        <begin position="20"/>
        <end position="134"/>
    </location>
</feature>
<dbReference type="STRING" id="1278819.BHE19_16625"/>
<evidence type="ECO:0000256" key="1">
    <source>
        <dbReference type="SAM" id="SignalP"/>
    </source>
</evidence>
<sequence>MRKALLLLLSVFYLVLSSGFTTITHFCKGVPQETNLFGDIPVGKVCPKCVAKKQQKSKDCCKHKAQFHKATEKLQQTTPGDLVPKFFGIAVSFHFYETVFSSYSSKEKKTEYSFFPFIPIRNNPLYIFYCVYRI</sequence>
<evidence type="ECO:0000313" key="3">
    <source>
        <dbReference type="EMBL" id="OXB21525.1"/>
    </source>
</evidence>
<reference evidence="2" key="1">
    <citation type="submission" date="2016-09" db="EMBL/GenBank/DDBJ databases">
        <authorList>
            <person name="Capua I."/>
            <person name="De Benedictis P."/>
            <person name="Joannis T."/>
            <person name="Lombin L.H."/>
            <person name="Cattoli G."/>
        </authorList>
    </citation>
    <scope>NUCLEOTIDE SEQUENCE [LARGE SCALE GENOMIC DNA]</scope>
    <source>
        <strain evidence="2">MSU</strain>
    </source>
</reference>
<organism evidence="2 4">
    <name type="scientific">Flavobacterium tructae</name>
    <dbReference type="NCBI Taxonomy" id="1114873"/>
    <lineage>
        <taxon>Bacteria</taxon>
        <taxon>Pseudomonadati</taxon>
        <taxon>Bacteroidota</taxon>
        <taxon>Flavobacteriia</taxon>
        <taxon>Flavobacteriales</taxon>
        <taxon>Flavobacteriaceae</taxon>
        <taxon>Flavobacterium</taxon>
    </lineage>
</organism>
<dbReference type="RefSeq" id="WP_070908376.1">
    <property type="nucleotide sequence ID" value="NZ_MIKE01000026.1"/>
</dbReference>
<dbReference type="Proteomes" id="UP000180252">
    <property type="component" value="Unassembled WGS sequence"/>
</dbReference>
<proteinExistence type="predicted"/>
<dbReference type="AlphaFoldDB" id="A0A1S1J2G8"/>
<evidence type="ECO:0008006" key="6">
    <source>
        <dbReference type="Google" id="ProtNLM"/>
    </source>
</evidence>
<dbReference type="InterPro" id="IPR058512">
    <property type="entry name" value="DUF8199"/>
</dbReference>